<dbReference type="AlphaFoldDB" id="A0A1Y1T713"/>
<evidence type="ECO:0000313" key="1">
    <source>
        <dbReference type="EMBL" id="ORL46213.1"/>
    </source>
</evidence>
<accession>A0A1Y1T713</accession>
<reference evidence="1 2" key="1">
    <citation type="submission" date="2013-04" db="EMBL/GenBank/DDBJ databases">
        <title>Zunongwangia sp. 22II14-10F7 Genome Sequencing.</title>
        <authorList>
            <person name="Lai Q."/>
            <person name="Shao Z."/>
        </authorList>
    </citation>
    <scope>NUCLEOTIDE SEQUENCE [LARGE SCALE GENOMIC DNA]</scope>
    <source>
        <strain evidence="1 2">22II14-10F7</strain>
    </source>
</reference>
<dbReference type="RefSeq" id="WP_084840884.1">
    <property type="nucleotide sequence ID" value="NZ_ARYN01000005.1"/>
</dbReference>
<dbReference type="InterPro" id="IPR008551">
    <property type="entry name" value="TANGO2"/>
</dbReference>
<dbReference type="STRING" id="1185767.IIF7_06576"/>
<comment type="caution">
    <text evidence="1">The sequence shown here is derived from an EMBL/GenBank/DDBJ whole genome shotgun (WGS) entry which is preliminary data.</text>
</comment>
<proteinExistence type="predicted"/>
<name>A0A1Y1T713_9FLAO</name>
<dbReference type="Proteomes" id="UP000192746">
    <property type="component" value="Unassembled WGS sequence"/>
</dbReference>
<organism evidence="1 2">
    <name type="scientific">Zunongwangia atlantica 22II14-10F7</name>
    <dbReference type="NCBI Taxonomy" id="1185767"/>
    <lineage>
        <taxon>Bacteria</taxon>
        <taxon>Pseudomonadati</taxon>
        <taxon>Bacteroidota</taxon>
        <taxon>Flavobacteriia</taxon>
        <taxon>Flavobacteriales</taxon>
        <taxon>Flavobacteriaceae</taxon>
        <taxon>Zunongwangia</taxon>
    </lineage>
</organism>
<dbReference type="EMBL" id="ARYN01000005">
    <property type="protein sequence ID" value="ORL46213.1"/>
    <property type="molecule type" value="Genomic_DNA"/>
</dbReference>
<keyword evidence="2" id="KW-1185">Reference proteome</keyword>
<gene>
    <name evidence="1" type="ORF">IIF7_06576</name>
</gene>
<dbReference type="PANTHER" id="PTHR17985:SF8">
    <property type="entry name" value="TRANSPORT AND GOLGI ORGANIZATION PROTEIN 2 HOMOLOG"/>
    <property type="match status" value="1"/>
</dbReference>
<evidence type="ECO:0000313" key="2">
    <source>
        <dbReference type="Proteomes" id="UP000192746"/>
    </source>
</evidence>
<sequence length="239" mass="27593">MCTVSIFPKGEDSNSFVLSFNRDEATERQTFAPERENVNGCEMIFPKDAVAGGTWLGVSEKNRLVGIMNGEFKAHKRNLPYRKSRGVVVKEFLATEDIKMYAENYDFEGIEPFTMLCLEWASDLVITEMVWDSKQLHLKNIPLKPRIWSSSPLYNSAMKKQREDWFDDFRNKTTITAEAIWDFHHEAGVGDRNIDLIVDRGFLKTQSISQVEISENKKQFKYEELATGNIKTIYLDDLV</sequence>
<dbReference type="PANTHER" id="PTHR17985">
    <property type="entry name" value="SER/THR-RICH PROTEIN T10 IN DGCR REGION"/>
    <property type="match status" value="1"/>
</dbReference>
<evidence type="ECO:0008006" key="3">
    <source>
        <dbReference type="Google" id="ProtNLM"/>
    </source>
</evidence>
<dbReference type="OrthoDB" id="4380123at2"/>
<protein>
    <recommendedName>
        <fullName evidence="3">Transport and Golgi organization protein 2</fullName>
    </recommendedName>
</protein>
<dbReference type="Pfam" id="PF05742">
    <property type="entry name" value="TANGO2"/>
    <property type="match status" value="1"/>
</dbReference>